<gene>
    <name evidence="2" type="ORF">M0G41_08325</name>
</gene>
<proteinExistence type="predicted"/>
<organism evidence="2 3">
    <name type="scientific">Pseudomarimonas salicorniae</name>
    <dbReference type="NCBI Taxonomy" id="2933270"/>
    <lineage>
        <taxon>Bacteria</taxon>
        <taxon>Pseudomonadati</taxon>
        <taxon>Pseudomonadota</taxon>
        <taxon>Gammaproteobacteria</taxon>
        <taxon>Lysobacterales</taxon>
        <taxon>Lysobacteraceae</taxon>
        <taxon>Pseudomarimonas</taxon>
    </lineage>
</organism>
<keyword evidence="1" id="KW-0732">Signal</keyword>
<dbReference type="InterPro" id="IPR021457">
    <property type="entry name" value="DUF3108"/>
</dbReference>
<keyword evidence="3" id="KW-1185">Reference proteome</keyword>
<name>A0ABT0GGK8_9GAMM</name>
<dbReference type="Proteomes" id="UP001431449">
    <property type="component" value="Unassembled WGS sequence"/>
</dbReference>
<evidence type="ECO:0000256" key="1">
    <source>
        <dbReference type="SAM" id="SignalP"/>
    </source>
</evidence>
<feature type="chain" id="PRO_5045881338" evidence="1">
    <location>
        <begin position="19"/>
        <end position="242"/>
    </location>
</feature>
<accession>A0ABT0GGK8</accession>
<feature type="signal peptide" evidence="1">
    <location>
        <begin position="1"/>
        <end position="18"/>
    </location>
</feature>
<comment type="caution">
    <text evidence="2">The sequence shown here is derived from an EMBL/GenBank/DDBJ whole genome shotgun (WGS) entry which is preliminary data.</text>
</comment>
<evidence type="ECO:0000313" key="2">
    <source>
        <dbReference type="EMBL" id="MCK7593673.1"/>
    </source>
</evidence>
<protein>
    <submittedName>
        <fullName evidence="2">DUF3108 domain-containing protein</fullName>
    </submittedName>
</protein>
<sequence>MIRALVLLTLLLSVPALAAPTQGFRAEYEVFIDGKAAGESVMELVPGENGSWQHRLSATGTRGLAKLARFTTEQVADIDWLDGRPRLLGAEMTQRSLVKDRDLKVRVDWDRGTIRWTGDIEKDEPAQRPIDGRPSVGSSLNLQLAYDARAAKPGKRVEYVLHDRGRRRALDYVAGAPETVQVPAGRFSAVPMRGERVEKQRVTIAWYDPALPPTPVRVLQTEEGEEKYELRLRRIESPASGR</sequence>
<reference evidence="2" key="1">
    <citation type="submission" date="2022-04" db="EMBL/GenBank/DDBJ databases">
        <title>Lysobacter sp. CAU 1642 isolated from sea sand.</title>
        <authorList>
            <person name="Kim W."/>
        </authorList>
    </citation>
    <scope>NUCLEOTIDE SEQUENCE</scope>
    <source>
        <strain evidence="2">CAU 1642</strain>
    </source>
</reference>
<evidence type="ECO:0000313" key="3">
    <source>
        <dbReference type="Proteomes" id="UP001431449"/>
    </source>
</evidence>
<dbReference type="EMBL" id="JALNMH010000006">
    <property type="protein sequence ID" value="MCK7593673.1"/>
    <property type="molecule type" value="Genomic_DNA"/>
</dbReference>
<dbReference type="Pfam" id="PF11306">
    <property type="entry name" value="DUF3108"/>
    <property type="match status" value="1"/>
</dbReference>
<dbReference type="RefSeq" id="WP_248207697.1">
    <property type="nucleotide sequence ID" value="NZ_JALNMH010000006.1"/>
</dbReference>